<evidence type="ECO:0000313" key="2">
    <source>
        <dbReference type="EMBL" id="KAK0135818.1"/>
    </source>
</evidence>
<reference evidence="2" key="1">
    <citation type="journal article" date="2023" name="Front. Mar. Sci.">
        <title>A new Merluccius polli reference genome to investigate the effects of global change in West African waters.</title>
        <authorList>
            <person name="Mateo J.L."/>
            <person name="Blanco-Fernandez C."/>
            <person name="Garcia-Vazquez E."/>
            <person name="Machado-Schiaffino G."/>
        </authorList>
    </citation>
    <scope>NUCLEOTIDE SEQUENCE</scope>
    <source>
        <strain evidence="2">C29</strain>
        <tissue evidence="2">Fin</tissue>
    </source>
</reference>
<dbReference type="AlphaFoldDB" id="A0AA47M8X4"/>
<protein>
    <submittedName>
        <fullName evidence="2">Uncharacterized protein</fullName>
    </submittedName>
</protein>
<evidence type="ECO:0000313" key="3">
    <source>
        <dbReference type="Proteomes" id="UP001174136"/>
    </source>
</evidence>
<dbReference type="Proteomes" id="UP001174136">
    <property type="component" value="Unassembled WGS sequence"/>
</dbReference>
<comment type="caution">
    <text evidence="2">The sequence shown here is derived from an EMBL/GenBank/DDBJ whole genome shotgun (WGS) entry which is preliminary data.</text>
</comment>
<dbReference type="EMBL" id="JAOPHQ010005406">
    <property type="protein sequence ID" value="KAK0135818.1"/>
    <property type="molecule type" value="Genomic_DNA"/>
</dbReference>
<keyword evidence="3" id="KW-1185">Reference proteome</keyword>
<feature type="region of interest" description="Disordered" evidence="1">
    <location>
        <begin position="1"/>
        <end position="23"/>
    </location>
</feature>
<feature type="compositionally biased region" description="Polar residues" evidence="1">
    <location>
        <begin position="1"/>
        <end position="10"/>
    </location>
</feature>
<gene>
    <name evidence="2" type="ORF">N1851_028315</name>
</gene>
<accession>A0AA47M8X4</accession>
<evidence type="ECO:0000256" key="1">
    <source>
        <dbReference type="SAM" id="MobiDB-lite"/>
    </source>
</evidence>
<name>A0AA47M8X4_MERPO</name>
<sequence length="94" mass="10225">MDLVSSSAYWGSNPPEAGGLEGPCDANIVLEEMRPVIEIDATKDKVNTQKEKELEQGGKRAACDPEEMAVQMQMSIMSDTGLDPKDLENMPLVV</sequence>
<organism evidence="2 3">
    <name type="scientific">Merluccius polli</name>
    <name type="common">Benguela hake</name>
    <name type="synonym">Merluccius cadenati</name>
    <dbReference type="NCBI Taxonomy" id="89951"/>
    <lineage>
        <taxon>Eukaryota</taxon>
        <taxon>Metazoa</taxon>
        <taxon>Chordata</taxon>
        <taxon>Craniata</taxon>
        <taxon>Vertebrata</taxon>
        <taxon>Euteleostomi</taxon>
        <taxon>Actinopterygii</taxon>
        <taxon>Neopterygii</taxon>
        <taxon>Teleostei</taxon>
        <taxon>Neoteleostei</taxon>
        <taxon>Acanthomorphata</taxon>
        <taxon>Zeiogadaria</taxon>
        <taxon>Gadariae</taxon>
        <taxon>Gadiformes</taxon>
        <taxon>Gadoidei</taxon>
        <taxon>Merlucciidae</taxon>
        <taxon>Merluccius</taxon>
    </lineage>
</organism>
<proteinExistence type="predicted"/>